<sequence>MWNLSRRKFLKVSSATLFTTALPLNSPSVYAKKSLGIEPRELPGFEGKFPAAVAISGEGKIFGLIKDENIGIIDSEGQLLSGMDRAVRWNEDLSYEILDGPNNSTNAQMSQALGTSPLGVACGVYQNKKGVLNASLWTAGKLEVLSGLKNNERSKALGCNDKDLVVGVSTENKFDFPVYWNLKNSVKAKKLLTPEGFSGSANGVNDTGIIVGQITQINGVFGQAAIWENFEDSPVVLTVPRGVEESLAVGMSAGGTIFGAVKNSQGRYQASYWDGDNFNLVTGLGNSFSKFLSVNTFGVAVGNYITGARDIGAFVYKDGRVRFLKGLGGNKGSVISINDNNIACGVSEKSNGEIRAATWDVSNV</sequence>
<organism evidence="1 3">
    <name type="scientific">Vibrio pectenicida</name>
    <dbReference type="NCBI Taxonomy" id="62763"/>
    <lineage>
        <taxon>Bacteria</taxon>
        <taxon>Pseudomonadati</taxon>
        <taxon>Pseudomonadota</taxon>
        <taxon>Gammaproteobacteria</taxon>
        <taxon>Vibrionales</taxon>
        <taxon>Vibrionaceae</taxon>
        <taxon>Vibrio</taxon>
    </lineage>
</organism>
<evidence type="ECO:0000313" key="1">
    <source>
        <dbReference type="EMBL" id="RSD30695.1"/>
    </source>
</evidence>
<keyword evidence="3" id="KW-1185">Reference proteome</keyword>
<dbReference type="PROSITE" id="PS51318">
    <property type="entry name" value="TAT"/>
    <property type="match status" value="1"/>
</dbReference>
<dbReference type="EMBL" id="RSFA01000056">
    <property type="protein sequence ID" value="RSD30695.1"/>
    <property type="molecule type" value="Genomic_DNA"/>
</dbReference>
<proteinExistence type="predicted"/>
<dbReference type="InterPro" id="IPR006311">
    <property type="entry name" value="TAT_signal"/>
</dbReference>
<reference evidence="1 3" key="1">
    <citation type="submission" date="2018-12" db="EMBL/GenBank/DDBJ databases">
        <title>Genomic taxonomy of the Vibrionaceae family.</title>
        <authorList>
            <person name="Gomez-Gil B."/>
            <person name="Enciso-Ibarra K."/>
        </authorList>
    </citation>
    <scope>NUCLEOTIDE SEQUENCE [LARGE SCALE GENOMIC DNA]</scope>
    <source>
        <strain evidence="1 3">CAIM 594</strain>
    </source>
</reference>
<accession>A0A427U241</accession>
<evidence type="ECO:0000313" key="3">
    <source>
        <dbReference type="Proteomes" id="UP000269041"/>
    </source>
</evidence>
<dbReference type="OrthoDB" id="6510662at2"/>
<gene>
    <name evidence="2" type="ORF">EJA03_07985</name>
    <name evidence="1" type="ORF">EJA03_12655</name>
</gene>
<dbReference type="AlphaFoldDB" id="A0A427U241"/>
<dbReference type="RefSeq" id="WP_125320719.1">
    <property type="nucleotide sequence ID" value="NZ_AP024889.1"/>
</dbReference>
<dbReference type="EMBL" id="RSFA01000027">
    <property type="protein sequence ID" value="RSD31608.1"/>
    <property type="molecule type" value="Genomic_DNA"/>
</dbReference>
<comment type="caution">
    <text evidence="1">The sequence shown here is derived from an EMBL/GenBank/DDBJ whole genome shotgun (WGS) entry which is preliminary data.</text>
</comment>
<evidence type="ECO:0000313" key="2">
    <source>
        <dbReference type="EMBL" id="RSD31608.1"/>
    </source>
</evidence>
<protein>
    <recommendedName>
        <fullName evidence="4">DUF3466 family protein</fullName>
    </recommendedName>
</protein>
<evidence type="ECO:0008006" key="4">
    <source>
        <dbReference type="Google" id="ProtNLM"/>
    </source>
</evidence>
<name>A0A427U241_9VIBR</name>
<dbReference type="Proteomes" id="UP000269041">
    <property type="component" value="Unassembled WGS sequence"/>
</dbReference>